<organism evidence="2 3">
    <name type="scientific">Phytophthora megakarya</name>
    <dbReference type="NCBI Taxonomy" id="4795"/>
    <lineage>
        <taxon>Eukaryota</taxon>
        <taxon>Sar</taxon>
        <taxon>Stramenopiles</taxon>
        <taxon>Oomycota</taxon>
        <taxon>Peronosporomycetes</taxon>
        <taxon>Peronosporales</taxon>
        <taxon>Peronosporaceae</taxon>
        <taxon>Phytophthora</taxon>
    </lineage>
</organism>
<keyword evidence="1" id="KW-1133">Transmembrane helix</keyword>
<evidence type="ECO:0000313" key="3">
    <source>
        <dbReference type="Proteomes" id="UP000198211"/>
    </source>
</evidence>
<gene>
    <name evidence="2" type="ORF">PHMEG_0003611</name>
</gene>
<evidence type="ECO:0008006" key="4">
    <source>
        <dbReference type="Google" id="ProtNLM"/>
    </source>
</evidence>
<evidence type="ECO:0000256" key="1">
    <source>
        <dbReference type="SAM" id="Phobius"/>
    </source>
</evidence>
<dbReference type="OrthoDB" id="1045822at2759"/>
<comment type="caution">
    <text evidence="2">The sequence shown here is derived from an EMBL/GenBank/DDBJ whole genome shotgun (WGS) entry which is preliminary data.</text>
</comment>
<keyword evidence="1" id="KW-0472">Membrane</keyword>
<reference evidence="3" key="1">
    <citation type="submission" date="2017-03" db="EMBL/GenBank/DDBJ databases">
        <title>Phytopthora megakarya and P. palmivora, two closely related causual agents of cacao black pod achieved similar genome size and gene model numbers by different mechanisms.</title>
        <authorList>
            <person name="Ali S."/>
            <person name="Shao J."/>
            <person name="Larry D.J."/>
            <person name="Kronmiller B."/>
            <person name="Shen D."/>
            <person name="Strem M.D."/>
            <person name="Melnick R.L."/>
            <person name="Guiltinan M.J."/>
            <person name="Tyler B.M."/>
            <person name="Meinhardt L.W."/>
            <person name="Bailey B.A."/>
        </authorList>
    </citation>
    <scope>NUCLEOTIDE SEQUENCE [LARGE SCALE GENOMIC DNA]</scope>
    <source>
        <strain evidence="3">zdho120</strain>
    </source>
</reference>
<dbReference type="NCBIfam" id="TIGR01571">
    <property type="entry name" value="A_thal_Cys_rich"/>
    <property type="match status" value="1"/>
</dbReference>
<keyword evidence="1" id="KW-0812">Transmembrane</keyword>
<dbReference type="Proteomes" id="UP000198211">
    <property type="component" value="Unassembled WGS sequence"/>
</dbReference>
<dbReference type="Pfam" id="PF04749">
    <property type="entry name" value="PLAC8"/>
    <property type="match status" value="1"/>
</dbReference>
<keyword evidence="3" id="KW-1185">Reference proteome</keyword>
<sequence>MVTFCPCISLAQISKRLGVTSYYFGLCLSFFFTCLLGPCLPLWIYHLRSVTRKRFRIPGNHCRDLCEACCCPCCAIAQIATRTGSYTPGSCSFRSQDTLPPYKL</sequence>
<name>A0A225WVX1_9STRA</name>
<dbReference type="AlphaFoldDB" id="A0A225WVX1"/>
<accession>A0A225WVX1</accession>
<protein>
    <recommendedName>
        <fullName evidence="4">PLAC8 family protein</fullName>
    </recommendedName>
</protein>
<dbReference type="EMBL" id="NBNE01000189">
    <property type="protein sequence ID" value="OWZ21781.1"/>
    <property type="molecule type" value="Genomic_DNA"/>
</dbReference>
<dbReference type="InterPro" id="IPR006461">
    <property type="entry name" value="PLAC_motif_containing"/>
</dbReference>
<proteinExistence type="predicted"/>
<evidence type="ECO:0000313" key="2">
    <source>
        <dbReference type="EMBL" id="OWZ21781.1"/>
    </source>
</evidence>
<feature type="transmembrane region" description="Helical" evidence="1">
    <location>
        <begin position="22"/>
        <end position="45"/>
    </location>
</feature>